<feature type="compositionally biased region" description="Polar residues" evidence="6">
    <location>
        <begin position="380"/>
        <end position="391"/>
    </location>
</feature>
<accession>A0A5C3F0Y3</accession>
<feature type="region of interest" description="Disordered" evidence="6">
    <location>
        <begin position="310"/>
        <end position="566"/>
    </location>
</feature>
<evidence type="ECO:0000256" key="6">
    <source>
        <dbReference type="SAM" id="MobiDB-lite"/>
    </source>
</evidence>
<feature type="compositionally biased region" description="Acidic residues" evidence="6">
    <location>
        <begin position="1120"/>
        <end position="1129"/>
    </location>
</feature>
<comment type="similarity">
    <text evidence="2">Belongs to the TMCO4 family.</text>
</comment>
<sequence>MSKATTSSSAFGFDDDDEWQSMPVESSAAAEDFVKPDSYANPGDLPYGDEDDDSSDPDDPRRFQSWPSRSARSASATALKAGSATTPGKAKKGWIRSRFASGSTASASAATASSSSAGPASGHHHQRAQSAATNATGRHLNIDDARGYDWRSKPAGTSSDSDDDDGGKEKGYTQLRLDEDDESEQLHAATEYLFQDGSGGINGRHDPYGEGTAATPLNQMKTTKQLLSEGQKIAYVGLCSLAAAGLVRMITRVPGKELNSAKESIESWKVKVMARLYQHMDIEASEQTMIESLATHGVLPTDLAPSLITTQTIQNPEFDPEALRERQEDEKEEKARQEREDAFKRDREEERAQAEQLVSGNAALSASDAPSAPQERGESASPTQDAPQQDSELSEDPSRYEADVAEASAPGPDAPVKESEEDGDIGAPAGNDIGPDVPEEADLGDLGDVGTSDEPAGKHDAPKSKRTILPATSQLDGDIGTSADADADAEVDLGDIGRPSSTTAANAQDGVPEPSPPSGGADADAGPATPKAGVAPLPTPRPGSIPDAPGTTATADKPILADPNTASQLGNAIDASAALQPAAARAPTASEGNTTTLGLTKQPEALEPPPGALDGVTTSISSADETITLDLRWTVLCDLFLVLTADSVYDARSRTLLETVASYLGLTWMDVTKFEKRITDALEIEEGVESLKDTGALDRRTQMARKKRIMMVGLATVGGGLVIGLSAGLLAPVIGAGVGAALGAVGIGGTSGFLGGVGGAALITTTGTVGGMSLGGRGMSRRTRSVKTFEFKSIHNNKRVNAIVTVPGFMSGPQDDVRLPFSVIDSIMGDVFSVLWEPDMMQEMGNALGILWNETLVQGVQQVLAATVAGAMFSALAWPLWLTKLGYLIDNPWSNALDRAKAAGYILADILSRRQLGVRPITLVGYSLGARAIFYCLVELARLKAYGIVQNVYIMGAPVTAKDEVWKEARSVVAGRFVSAFSRTDWILGYLHRAASGGLRSIAGLHPVERVQEIENVDVTHVVPGHLQYRALMPLVLSELGFKTTADYFDEPEDLTKVPERQVVREDSEYELKTVQTQSGGFGKIWKRKGRGDVSGSNSGTASPSRTTPGTPAGGRTSYEYDEYDDDDDLPPREEASPPPPPPPPPPASASPAGREAEQVAAPAAKPVPAPISVAKAQAAAMNDPQPQTVATPEADKPASRGVHFDTDAILEELRESGIEVKELQSSLPPLVASTSHTATTPKKSSTSSSASLELPSPAFSSDRTPSPSAGKAASESRYQPPAPSASSSRRGSGADQGADAASQLVGGASASRGPAPYPRSFSASSSGLASPSYADFSLPAAPPLPDSAGGGGVSLSFASYDDDEIVAPAPVSEERSRSYGLSSETARELEAKFRGAVGPSLASASGPDGIADVAGGAGRGAGGSSNGWGSVPIAPWDRDVSTPGLEADVFGGGGGGPGSSIGAGLGGGGGGFASTLAPPSQTFGADAFKVKHSGAALDESFLAAATTAGAARREGSLSGPSSSSSSMQQPSNPGVADPWADNPWGGGGGGGY</sequence>
<keyword evidence="5 7" id="KW-0472">Membrane</keyword>
<feature type="compositionally biased region" description="Low complexity" evidence="6">
    <location>
        <begin position="100"/>
        <end position="121"/>
    </location>
</feature>
<dbReference type="Pfam" id="PF05277">
    <property type="entry name" value="DUF726"/>
    <property type="match status" value="1"/>
</dbReference>
<keyword evidence="9" id="KW-1185">Reference proteome</keyword>
<feature type="region of interest" description="Disordered" evidence="6">
    <location>
        <begin position="1508"/>
        <end position="1553"/>
    </location>
</feature>
<feature type="compositionally biased region" description="Gly residues" evidence="6">
    <location>
        <begin position="1416"/>
        <end position="1427"/>
    </location>
</feature>
<feature type="transmembrane region" description="Helical" evidence="7">
    <location>
        <begin position="709"/>
        <end position="733"/>
    </location>
</feature>
<evidence type="ECO:0000256" key="4">
    <source>
        <dbReference type="ARBA" id="ARBA00022989"/>
    </source>
</evidence>
<feature type="region of interest" description="Disordered" evidence="6">
    <location>
        <begin position="582"/>
        <end position="608"/>
    </location>
</feature>
<feature type="compositionally biased region" description="Acidic residues" evidence="6">
    <location>
        <begin position="47"/>
        <end position="57"/>
    </location>
</feature>
<proteinExistence type="inferred from homology"/>
<dbReference type="PANTHER" id="PTHR17920:SF3">
    <property type="entry name" value="TRANSMEMBRANE AND COILED-COIL DOMAIN-CONTAINING PROTEIN 4"/>
    <property type="match status" value="1"/>
</dbReference>
<dbReference type="InterPro" id="IPR007941">
    <property type="entry name" value="DUF726"/>
</dbReference>
<feature type="compositionally biased region" description="Pro residues" evidence="6">
    <location>
        <begin position="1137"/>
        <end position="1149"/>
    </location>
</feature>
<feature type="compositionally biased region" description="Gly residues" evidence="6">
    <location>
        <begin position="1451"/>
        <end position="1473"/>
    </location>
</feature>
<feature type="compositionally biased region" description="Basic and acidic residues" evidence="6">
    <location>
        <begin position="321"/>
        <end position="353"/>
    </location>
</feature>
<feature type="compositionally biased region" description="Basic and acidic residues" evidence="6">
    <location>
        <begin position="1194"/>
        <end position="1209"/>
    </location>
</feature>
<feature type="region of interest" description="Disordered" evidence="6">
    <location>
        <begin position="1"/>
        <end position="179"/>
    </location>
</feature>
<feature type="compositionally biased region" description="Polar residues" evidence="6">
    <location>
        <begin position="590"/>
        <end position="599"/>
    </location>
</feature>
<feature type="compositionally biased region" description="Low complexity" evidence="6">
    <location>
        <begin position="1508"/>
        <end position="1532"/>
    </location>
</feature>
<feature type="compositionally biased region" description="Low complexity" evidence="6">
    <location>
        <begin position="1233"/>
        <end position="1262"/>
    </location>
</feature>
<dbReference type="EMBL" id="OOIP01000009">
    <property type="protein sequence ID" value="SPO38174.1"/>
    <property type="molecule type" value="Genomic_DNA"/>
</dbReference>
<comment type="subcellular location">
    <subcellularLocation>
        <location evidence="1">Membrane</location>
        <topology evidence="1">Multi-pass membrane protein</topology>
    </subcellularLocation>
</comment>
<gene>
    <name evidence="8" type="ORF">PSFLO_03651</name>
</gene>
<feature type="compositionally biased region" description="Polar residues" evidence="6">
    <location>
        <begin position="1"/>
        <end position="10"/>
    </location>
</feature>
<dbReference type="SUPFAM" id="SSF53474">
    <property type="entry name" value="alpha/beta-Hydrolases"/>
    <property type="match status" value="1"/>
</dbReference>
<dbReference type="InterPro" id="IPR029058">
    <property type="entry name" value="AB_hydrolase_fold"/>
</dbReference>
<keyword evidence="3 7" id="KW-0812">Transmembrane</keyword>
<feature type="compositionally biased region" description="Low complexity" evidence="6">
    <location>
        <begin position="68"/>
        <end position="78"/>
    </location>
</feature>
<protein>
    <recommendedName>
        <fullName evidence="10">DUF726-domain-containing protein</fullName>
    </recommendedName>
</protein>
<dbReference type="OrthoDB" id="277931at2759"/>
<reference evidence="8 9" key="1">
    <citation type="submission" date="2018-03" db="EMBL/GenBank/DDBJ databases">
        <authorList>
            <person name="Guldener U."/>
        </authorList>
    </citation>
    <scope>NUCLEOTIDE SEQUENCE [LARGE SCALE GENOMIC DNA]</scope>
    <source>
        <strain evidence="8 9">DAOM196992</strain>
    </source>
</reference>
<evidence type="ECO:0008006" key="10">
    <source>
        <dbReference type="Google" id="ProtNLM"/>
    </source>
</evidence>
<feature type="compositionally biased region" description="Low complexity" evidence="6">
    <location>
        <begin position="1285"/>
        <end position="1304"/>
    </location>
</feature>
<name>A0A5C3F0Y3_9BASI</name>
<organism evidence="8 9">
    <name type="scientific">Pseudozyma flocculosa</name>
    <dbReference type="NCBI Taxonomy" id="84751"/>
    <lineage>
        <taxon>Eukaryota</taxon>
        <taxon>Fungi</taxon>
        <taxon>Dikarya</taxon>
        <taxon>Basidiomycota</taxon>
        <taxon>Ustilaginomycotina</taxon>
        <taxon>Ustilaginomycetes</taxon>
        <taxon>Ustilaginales</taxon>
        <taxon>Ustilaginaceae</taxon>
        <taxon>Pseudozyma</taxon>
    </lineage>
</organism>
<keyword evidence="4 7" id="KW-1133">Transmembrane helix</keyword>
<evidence type="ECO:0000256" key="3">
    <source>
        <dbReference type="ARBA" id="ARBA00022692"/>
    </source>
</evidence>
<feature type="region of interest" description="Disordered" evidence="6">
    <location>
        <begin position="1226"/>
        <end position="1358"/>
    </location>
</feature>
<evidence type="ECO:0000256" key="2">
    <source>
        <dbReference type="ARBA" id="ARBA00009824"/>
    </source>
</evidence>
<feature type="compositionally biased region" description="Basic and acidic residues" evidence="6">
    <location>
        <begin position="140"/>
        <end position="152"/>
    </location>
</feature>
<feature type="compositionally biased region" description="Low complexity" evidence="6">
    <location>
        <begin position="1321"/>
        <end position="1340"/>
    </location>
</feature>
<evidence type="ECO:0000256" key="7">
    <source>
        <dbReference type="SAM" id="Phobius"/>
    </source>
</evidence>
<feature type="compositionally biased region" description="Low complexity" evidence="6">
    <location>
        <begin position="1099"/>
        <end position="1118"/>
    </location>
</feature>
<evidence type="ECO:0000313" key="9">
    <source>
        <dbReference type="Proteomes" id="UP000323386"/>
    </source>
</evidence>
<dbReference type="Proteomes" id="UP000323386">
    <property type="component" value="Unassembled WGS sequence"/>
</dbReference>
<feature type="compositionally biased region" description="Low complexity" evidence="6">
    <location>
        <begin position="362"/>
        <end position="373"/>
    </location>
</feature>
<evidence type="ECO:0000256" key="5">
    <source>
        <dbReference type="ARBA" id="ARBA00023136"/>
    </source>
</evidence>
<evidence type="ECO:0000256" key="1">
    <source>
        <dbReference type="ARBA" id="ARBA00004141"/>
    </source>
</evidence>
<dbReference type="GO" id="GO:0016020">
    <property type="term" value="C:membrane"/>
    <property type="evidence" value="ECO:0007669"/>
    <property type="project" value="UniProtKB-SubCell"/>
</dbReference>
<evidence type="ECO:0000313" key="8">
    <source>
        <dbReference type="EMBL" id="SPO38174.1"/>
    </source>
</evidence>
<feature type="region of interest" description="Disordered" evidence="6">
    <location>
        <begin position="1367"/>
        <end position="1386"/>
    </location>
</feature>
<feature type="compositionally biased region" description="Low complexity" evidence="6">
    <location>
        <begin position="518"/>
        <end position="533"/>
    </location>
</feature>
<feature type="region of interest" description="Disordered" evidence="6">
    <location>
        <begin position="1083"/>
        <end position="1209"/>
    </location>
</feature>
<dbReference type="PANTHER" id="PTHR17920">
    <property type="entry name" value="TRANSMEMBRANE AND COILED-COIL DOMAIN-CONTAINING PROTEIN 4 TMCO4"/>
    <property type="match status" value="1"/>
</dbReference>
<feature type="compositionally biased region" description="Low complexity" evidence="6">
    <location>
        <begin position="1150"/>
        <end position="1177"/>
    </location>
</feature>
<feature type="region of interest" description="Disordered" evidence="6">
    <location>
        <begin position="1399"/>
        <end position="1479"/>
    </location>
</feature>